<keyword evidence="6 8" id="KW-0472">Membrane</keyword>
<feature type="transmembrane region" description="Helical" evidence="8">
    <location>
        <begin position="218"/>
        <end position="237"/>
    </location>
</feature>
<reference evidence="11" key="2">
    <citation type="submission" date="2015-01" db="EMBL/GenBank/DDBJ databases">
        <title>Draft genome sequence of potential hydrocarbon metabolising strain of Rhodococcus rhodochrous.</title>
        <authorList>
            <person name="Aggarwal R.K."/>
            <person name="Dawar C."/>
        </authorList>
    </citation>
    <scope>NUCLEOTIDE SEQUENCE [LARGE SCALE GENOMIC DNA]</scope>
    <source>
        <strain evidence="11">KG-21</strain>
    </source>
</reference>
<evidence type="ECO:0000256" key="2">
    <source>
        <dbReference type="ARBA" id="ARBA00022448"/>
    </source>
</evidence>
<comment type="subcellular location">
    <subcellularLocation>
        <location evidence="1">Cell membrane</location>
        <topology evidence="1">Multi-pass membrane protein</topology>
    </subcellularLocation>
</comment>
<feature type="transmembrane region" description="Helical" evidence="8">
    <location>
        <begin position="310"/>
        <end position="331"/>
    </location>
</feature>
<dbReference type="InterPro" id="IPR036259">
    <property type="entry name" value="MFS_trans_sf"/>
</dbReference>
<feature type="transmembrane region" description="Helical" evidence="8">
    <location>
        <begin position="431"/>
        <end position="451"/>
    </location>
</feature>
<protein>
    <submittedName>
        <fullName evidence="10">MFS transporter</fullName>
    </submittedName>
</protein>
<feature type="transmembrane region" description="Helical" evidence="8">
    <location>
        <begin position="64"/>
        <end position="88"/>
    </location>
</feature>
<dbReference type="PROSITE" id="PS00217">
    <property type="entry name" value="SUGAR_TRANSPORT_2"/>
    <property type="match status" value="1"/>
</dbReference>
<evidence type="ECO:0000256" key="3">
    <source>
        <dbReference type="ARBA" id="ARBA00022475"/>
    </source>
</evidence>
<evidence type="ECO:0000256" key="6">
    <source>
        <dbReference type="ARBA" id="ARBA00023136"/>
    </source>
</evidence>
<evidence type="ECO:0000256" key="5">
    <source>
        <dbReference type="ARBA" id="ARBA00022989"/>
    </source>
</evidence>
<keyword evidence="3" id="KW-1003">Cell membrane</keyword>
<dbReference type="Proteomes" id="UP000037712">
    <property type="component" value="Unassembled WGS sequence"/>
</dbReference>
<dbReference type="InterPro" id="IPR020846">
    <property type="entry name" value="MFS_dom"/>
</dbReference>
<dbReference type="SUPFAM" id="SSF103473">
    <property type="entry name" value="MFS general substrate transporter"/>
    <property type="match status" value="1"/>
</dbReference>
<dbReference type="InterPro" id="IPR005829">
    <property type="entry name" value="Sugar_transporter_CS"/>
</dbReference>
<dbReference type="PANTHER" id="PTHR43045:SF2">
    <property type="entry name" value="INNER MEMBRANE METABOLITE TRANSPORT PROTEIN YHJE"/>
    <property type="match status" value="1"/>
</dbReference>
<evidence type="ECO:0000256" key="1">
    <source>
        <dbReference type="ARBA" id="ARBA00004651"/>
    </source>
</evidence>
<dbReference type="RefSeq" id="WP_054371474.1">
    <property type="nucleotide sequence ID" value="NZ_AZYO01000004.1"/>
</dbReference>
<dbReference type="PANTHER" id="PTHR43045">
    <property type="entry name" value="SHIKIMATE TRANSPORTER"/>
    <property type="match status" value="1"/>
</dbReference>
<evidence type="ECO:0000313" key="10">
    <source>
        <dbReference type="EMBL" id="KOS57609.1"/>
    </source>
</evidence>
<proteinExistence type="predicted"/>
<reference evidence="10 11" key="1">
    <citation type="journal article" date="2015" name="Genome Announc.">
        <title>Draft Genome Sequence of Rhodococcus rhodochrous Strain KG-21, a Soil Isolate from Oil Fields of Krishna-Godavari Basin, India.</title>
        <authorList>
            <person name="Dawar C."/>
            <person name="Aggarwal R.K."/>
        </authorList>
    </citation>
    <scope>NUCLEOTIDE SEQUENCE [LARGE SCALE GENOMIC DNA]</scope>
    <source>
        <strain evidence="10 11">KG-21</strain>
    </source>
</reference>
<feature type="transmembrane region" description="Helical" evidence="8">
    <location>
        <begin position="404"/>
        <end position="425"/>
    </location>
</feature>
<feature type="transmembrane region" description="Helical" evidence="8">
    <location>
        <begin position="175"/>
        <end position="198"/>
    </location>
</feature>
<dbReference type="PROSITE" id="PS00216">
    <property type="entry name" value="SUGAR_TRANSPORT_1"/>
    <property type="match status" value="1"/>
</dbReference>
<dbReference type="PATRIC" id="fig|1441923.3.peg.858"/>
<evidence type="ECO:0000313" key="11">
    <source>
        <dbReference type="Proteomes" id="UP000037712"/>
    </source>
</evidence>
<feature type="region of interest" description="Disordered" evidence="7">
    <location>
        <begin position="459"/>
        <end position="481"/>
    </location>
</feature>
<evidence type="ECO:0000259" key="9">
    <source>
        <dbReference type="PROSITE" id="PS50850"/>
    </source>
</evidence>
<gene>
    <name evidence="10" type="ORF">Z051_03830</name>
</gene>
<dbReference type="GO" id="GO:0022857">
    <property type="term" value="F:transmembrane transporter activity"/>
    <property type="evidence" value="ECO:0007669"/>
    <property type="project" value="InterPro"/>
</dbReference>
<name>A0A0M8PRG8_RHORH</name>
<keyword evidence="5 8" id="KW-1133">Transmembrane helix</keyword>
<accession>A0A0M8PRG8</accession>
<dbReference type="GO" id="GO:0005886">
    <property type="term" value="C:plasma membrane"/>
    <property type="evidence" value="ECO:0007669"/>
    <property type="project" value="UniProtKB-SubCell"/>
</dbReference>
<dbReference type="AlphaFoldDB" id="A0A0M8PRG8"/>
<dbReference type="EMBL" id="AZYO01000004">
    <property type="protein sequence ID" value="KOS57609.1"/>
    <property type="molecule type" value="Genomic_DNA"/>
</dbReference>
<dbReference type="InterPro" id="IPR005828">
    <property type="entry name" value="MFS_sugar_transport-like"/>
</dbReference>
<dbReference type="PROSITE" id="PS50850">
    <property type="entry name" value="MFS"/>
    <property type="match status" value="1"/>
</dbReference>
<keyword evidence="4 8" id="KW-0812">Transmembrane</keyword>
<feature type="transmembrane region" description="Helical" evidence="8">
    <location>
        <begin position="340"/>
        <end position="359"/>
    </location>
</feature>
<feature type="transmembrane region" description="Helical" evidence="8">
    <location>
        <begin position="133"/>
        <end position="163"/>
    </location>
</feature>
<feature type="domain" description="Major facilitator superfamily (MFS) profile" evidence="9">
    <location>
        <begin position="27"/>
        <end position="456"/>
    </location>
</feature>
<dbReference type="Gene3D" id="1.20.1250.20">
    <property type="entry name" value="MFS general substrate transporter like domains"/>
    <property type="match status" value="1"/>
</dbReference>
<keyword evidence="2" id="KW-0813">Transport</keyword>
<feature type="transmembrane region" description="Helical" evidence="8">
    <location>
        <begin position="365"/>
        <end position="383"/>
    </location>
</feature>
<dbReference type="Pfam" id="PF00083">
    <property type="entry name" value="Sugar_tr"/>
    <property type="match status" value="1"/>
</dbReference>
<feature type="transmembrane region" description="Helical" evidence="8">
    <location>
        <begin position="39"/>
        <end position="58"/>
    </location>
</feature>
<comment type="caution">
    <text evidence="10">The sequence shown here is derived from an EMBL/GenBank/DDBJ whole genome shotgun (WGS) entry which is preliminary data.</text>
</comment>
<organism evidence="10 11">
    <name type="scientific">Rhodococcus rhodochrous KG-21</name>
    <dbReference type="NCBI Taxonomy" id="1441923"/>
    <lineage>
        <taxon>Bacteria</taxon>
        <taxon>Bacillati</taxon>
        <taxon>Actinomycetota</taxon>
        <taxon>Actinomycetes</taxon>
        <taxon>Mycobacteriales</taxon>
        <taxon>Nocardiaceae</taxon>
        <taxon>Rhodococcus</taxon>
    </lineage>
</organism>
<sequence length="481" mass="51342">MTQTKSPLDDESLEPSRGPEKKKLAKVAAAAAIGNTIEWYDFFIYGTAAALVFPYVFFPEQSPAAATLSSFATFAVAFFARPVGAIVFGHFGDRIGRKQTLVWTLIMMGVATVLIGLIPGYNVGVFGIFEDGIGLWAPTILVLLRFFQGFAAGGEWAGAALLATEYAPQGKRGMMAMWPLLGVPLAFILSSGTFLIYLMAAGENIDVNSGFIQFGWRIPFLTSAILVMVGLWVRISIEETPVFRNAQKTEEFRPKTAYTTLPFVDSLKHQWREILVAAGSLTALFTFFYMGTSFFTNYATAELGHSRTTVLALGMVGSLFFAGAIVVSALLSDRIGRRKVVGAGAALSMAISLVIFPILNTGSLAAFAVVLFVTFTISGLFYGPAGAMLPEMFHARYRYSGVGFGYNLAGILGGALPPLAAAAMVGAGNTFGLGMMLLALSTLSMFSILILKESKNNSMTSDMEPEGVDTDTAPALPSSSS</sequence>
<evidence type="ECO:0000256" key="4">
    <source>
        <dbReference type="ARBA" id="ARBA00022692"/>
    </source>
</evidence>
<feature type="transmembrane region" description="Helical" evidence="8">
    <location>
        <begin position="274"/>
        <end position="290"/>
    </location>
</feature>
<evidence type="ECO:0000256" key="7">
    <source>
        <dbReference type="SAM" id="MobiDB-lite"/>
    </source>
</evidence>
<evidence type="ECO:0000256" key="8">
    <source>
        <dbReference type="SAM" id="Phobius"/>
    </source>
</evidence>
<feature type="transmembrane region" description="Helical" evidence="8">
    <location>
        <begin position="100"/>
        <end position="121"/>
    </location>
</feature>